<feature type="transmembrane region" description="Helical" evidence="1">
    <location>
        <begin position="153"/>
        <end position="172"/>
    </location>
</feature>
<feature type="transmembrane region" description="Helical" evidence="1">
    <location>
        <begin position="95"/>
        <end position="122"/>
    </location>
</feature>
<keyword evidence="1" id="KW-0812">Transmembrane</keyword>
<dbReference type="AlphaFoldDB" id="A0A7X0MNW3"/>
<feature type="transmembrane region" description="Helical" evidence="1">
    <location>
        <begin position="267"/>
        <end position="284"/>
    </location>
</feature>
<dbReference type="RefSeq" id="WP_184506767.1">
    <property type="nucleotide sequence ID" value="NZ_JACHBT010000015.1"/>
</dbReference>
<reference evidence="2 3" key="1">
    <citation type="submission" date="2020-08" db="EMBL/GenBank/DDBJ databases">
        <title>The Agave Microbiome: Exploring the role of microbial communities in plant adaptations to desert environments.</title>
        <authorList>
            <person name="Partida-Martinez L.P."/>
        </authorList>
    </citation>
    <scope>NUCLEOTIDE SEQUENCE [LARGE SCALE GENOMIC DNA]</scope>
    <source>
        <strain evidence="2 3">AS3.13</strain>
    </source>
</reference>
<reference evidence="2 3" key="2">
    <citation type="submission" date="2020-08" db="EMBL/GenBank/DDBJ databases">
        <authorList>
            <person name="Partida-Martinez L."/>
            <person name="Huntemann M."/>
            <person name="Clum A."/>
            <person name="Wang J."/>
            <person name="Palaniappan K."/>
            <person name="Ritter S."/>
            <person name="Chen I.-M."/>
            <person name="Stamatis D."/>
            <person name="Reddy T."/>
            <person name="O'Malley R."/>
            <person name="Daum C."/>
            <person name="Shapiro N."/>
            <person name="Ivanova N."/>
            <person name="Kyrpides N."/>
            <person name="Woyke T."/>
        </authorList>
    </citation>
    <scope>NUCLEOTIDE SEQUENCE [LARGE SCALE GENOMIC DNA]</scope>
    <source>
        <strain evidence="2 3">AS3.13</strain>
    </source>
</reference>
<feature type="transmembrane region" description="Helical" evidence="1">
    <location>
        <begin position="313"/>
        <end position="332"/>
    </location>
</feature>
<feature type="transmembrane region" description="Helical" evidence="1">
    <location>
        <begin position="31"/>
        <end position="50"/>
    </location>
</feature>
<keyword evidence="1" id="KW-0472">Membrane</keyword>
<accession>A0A7X0MNW3</accession>
<sequence>MVAAPGRPGTAARWLVTPDRLNGIGRGPARMALGGLLVATLAAALLIPAASTPPEFLHDAIVATLRHGGDFYDAARDLLRTESDARAARALPSTLAVVAAALPAWGLTVLVAVGLTGLLWVGGLRLGGLLARSAGALLIVSLLAFGIVATAGLWLATPHAALAALCSAIALVARARGRVMAAVAIACAAALIDPAALVTLAAMGALALLDGDRREPLLWLGGFGVAALAFALHLHALGATSPPAAPLVADGALARLIGAAFPDVPATIAAPLLVLAAFGWAIVADPLGPRVLALLVAGVALDNVLGVRSATLAMALVAPGLAFTPAAFATLWRAAFDRRRITVTRVVR</sequence>
<evidence type="ECO:0000313" key="3">
    <source>
        <dbReference type="Proteomes" id="UP000522313"/>
    </source>
</evidence>
<dbReference type="Proteomes" id="UP000522313">
    <property type="component" value="Unassembled WGS sequence"/>
</dbReference>
<name>A0A7X0MNW3_9SPHN</name>
<gene>
    <name evidence="2" type="ORF">F4693_002800</name>
</gene>
<feature type="transmembrane region" description="Helical" evidence="1">
    <location>
        <begin position="129"/>
        <end position="147"/>
    </location>
</feature>
<feature type="transmembrane region" description="Helical" evidence="1">
    <location>
        <begin position="179"/>
        <end position="205"/>
    </location>
</feature>
<comment type="caution">
    <text evidence="2">The sequence shown here is derived from an EMBL/GenBank/DDBJ whole genome shotgun (WGS) entry which is preliminary data.</text>
</comment>
<organism evidence="2 3">
    <name type="scientific">Sphingomonas endophytica</name>
    <dbReference type="NCBI Taxonomy" id="869719"/>
    <lineage>
        <taxon>Bacteria</taxon>
        <taxon>Pseudomonadati</taxon>
        <taxon>Pseudomonadota</taxon>
        <taxon>Alphaproteobacteria</taxon>
        <taxon>Sphingomonadales</taxon>
        <taxon>Sphingomonadaceae</taxon>
        <taxon>Sphingomonas</taxon>
    </lineage>
</organism>
<proteinExistence type="predicted"/>
<feature type="transmembrane region" description="Helical" evidence="1">
    <location>
        <begin position="217"/>
        <end position="237"/>
    </location>
</feature>
<dbReference type="EMBL" id="JACHBT010000015">
    <property type="protein sequence ID" value="MBB6505804.1"/>
    <property type="molecule type" value="Genomic_DNA"/>
</dbReference>
<protein>
    <submittedName>
        <fullName evidence="2">Putative membrane protein</fullName>
    </submittedName>
</protein>
<evidence type="ECO:0000256" key="1">
    <source>
        <dbReference type="SAM" id="Phobius"/>
    </source>
</evidence>
<evidence type="ECO:0000313" key="2">
    <source>
        <dbReference type="EMBL" id="MBB6505804.1"/>
    </source>
</evidence>
<keyword evidence="1" id="KW-1133">Transmembrane helix</keyword>